<gene>
    <name evidence="2" type="ORF">AcetOrient_orf04465</name>
</gene>
<accession>A0A2Z5ZMJ4</accession>
<evidence type="ECO:0000313" key="2">
    <source>
        <dbReference type="EMBL" id="BBC81297.1"/>
    </source>
</evidence>
<keyword evidence="1" id="KW-1133">Transmembrane helix</keyword>
<name>A0A2Z5ZMJ4_9PROT</name>
<dbReference type="AlphaFoldDB" id="A0A2Z5ZMJ4"/>
<keyword evidence="1" id="KW-0812">Transmembrane</keyword>
<proteinExistence type="predicted"/>
<feature type="transmembrane region" description="Helical" evidence="1">
    <location>
        <begin position="40"/>
        <end position="58"/>
    </location>
</feature>
<organism evidence="2 3">
    <name type="scientific">Acetobacter orientalis</name>
    <dbReference type="NCBI Taxonomy" id="146474"/>
    <lineage>
        <taxon>Bacteria</taxon>
        <taxon>Pseudomonadati</taxon>
        <taxon>Pseudomonadota</taxon>
        <taxon>Alphaproteobacteria</taxon>
        <taxon>Acetobacterales</taxon>
        <taxon>Acetobacteraceae</taxon>
        <taxon>Acetobacter</taxon>
    </lineage>
</organism>
<dbReference type="KEGG" id="aot:AcetOri_orf04465"/>
<reference evidence="2 3" key="1">
    <citation type="submission" date="2018-02" db="EMBL/GenBank/DDBJ databases">
        <title>Acetobacter orientalis genome.</title>
        <authorList>
            <person name="Nakashima N."/>
            <person name="Tamura T."/>
        </authorList>
    </citation>
    <scope>NUCLEOTIDE SEQUENCE [LARGE SCALE GENOMIC DNA]</scope>
    <source>
        <strain evidence="2 3">FAN1</strain>
    </source>
</reference>
<dbReference type="Proteomes" id="UP000270034">
    <property type="component" value="Chromosome"/>
</dbReference>
<evidence type="ECO:0000313" key="3">
    <source>
        <dbReference type="Proteomes" id="UP000270034"/>
    </source>
</evidence>
<feature type="transmembrane region" description="Helical" evidence="1">
    <location>
        <begin position="64"/>
        <end position="84"/>
    </location>
</feature>
<sequence length="125" mass="13825">MQKFGPVVIDNKIVKYGGNNYPSNRIDFISIDNNQKIKSALVAAILWVIGILYGINFYQKQSDFSLEATILCLVFAVIACFFALSKKTFLKMSVAKKSIVIKAPDKVTAIQICDAVTREISASNN</sequence>
<dbReference type="EMBL" id="AP018515">
    <property type="protein sequence ID" value="BBC81297.1"/>
    <property type="molecule type" value="Genomic_DNA"/>
</dbReference>
<evidence type="ECO:0000256" key="1">
    <source>
        <dbReference type="SAM" id="Phobius"/>
    </source>
</evidence>
<keyword evidence="1" id="KW-0472">Membrane</keyword>
<protein>
    <submittedName>
        <fullName evidence="2">Uncharacterized protein</fullName>
    </submittedName>
</protein>